<dbReference type="InterPro" id="IPR008092">
    <property type="entry name" value="Ribosomal_mS29_met"/>
</dbReference>
<comment type="similarity">
    <text evidence="2">Belongs to the mitochondrion-specific ribosomal protein mS29 family.</text>
</comment>
<organism evidence="8 9">
    <name type="scientific">Cryptotermes secundus</name>
    <dbReference type="NCBI Taxonomy" id="105785"/>
    <lineage>
        <taxon>Eukaryota</taxon>
        <taxon>Metazoa</taxon>
        <taxon>Ecdysozoa</taxon>
        <taxon>Arthropoda</taxon>
        <taxon>Hexapoda</taxon>
        <taxon>Insecta</taxon>
        <taxon>Pterygota</taxon>
        <taxon>Neoptera</taxon>
        <taxon>Polyneoptera</taxon>
        <taxon>Dictyoptera</taxon>
        <taxon>Blattodea</taxon>
        <taxon>Blattoidea</taxon>
        <taxon>Termitoidae</taxon>
        <taxon>Kalotermitidae</taxon>
        <taxon>Cryptotermitinae</taxon>
        <taxon>Cryptotermes</taxon>
    </lineage>
</organism>
<evidence type="ECO:0000313" key="9">
    <source>
        <dbReference type="Proteomes" id="UP000235965"/>
    </source>
</evidence>
<evidence type="ECO:0000256" key="7">
    <source>
        <dbReference type="ARBA" id="ARBA00035140"/>
    </source>
</evidence>
<evidence type="ECO:0000256" key="6">
    <source>
        <dbReference type="ARBA" id="ARBA00023274"/>
    </source>
</evidence>
<dbReference type="GO" id="GO:0003735">
    <property type="term" value="F:structural constituent of ribosome"/>
    <property type="evidence" value="ECO:0007669"/>
    <property type="project" value="TreeGrafter"/>
</dbReference>
<evidence type="ECO:0000256" key="2">
    <source>
        <dbReference type="ARBA" id="ARBA00009863"/>
    </source>
</evidence>
<name>A0A2J7R3E2_9NEOP</name>
<dbReference type="AlphaFoldDB" id="A0A2J7R3E2"/>
<dbReference type="GO" id="GO:0005763">
    <property type="term" value="C:mitochondrial small ribosomal subunit"/>
    <property type="evidence" value="ECO:0007669"/>
    <property type="project" value="TreeGrafter"/>
</dbReference>
<reference evidence="8 9" key="1">
    <citation type="submission" date="2017-12" db="EMBL/GenBank/DDBJ databases">
        <title>Hemimetabolous genomes reveal molecular basis of termite eusociality.</title>
        <authorList>
            <person name="Harrison M.C."/>
            <person name="Jongepier E."/>
            <person name="Robertson H.M."/>
            <person name="Arning N."/>
            <person name="Bitard-Feildel T."/>
            <person name="Chao H."/>
            <person name="Childers C.P."/>
            <person name="Dinh H."/>
            <person name="Doddapaneni H."/>
            <person name="Dugan S."/>
            <person name="Gowin J."/>
            <person name="Greiner C."/>
            <person name="Han Y."/>
            <person name="Hu H."/>
            <person name="Hughes D.S.T."/>
            <person name="Huylmans A.-K."/>
            <person name="Kemena C."/>
            <person name="Kremer L.P.M."/>
            <person name="Lee S.L."/>
            <person name="Lopez-Ezquerra A."/>
            <person name="Mallet L."/>
            <person name="Monroy-Kuhn J.M."/>
            <person name="Moser A."/>
            <person name="Murali S.C."/>
            <person name="Muzny D.M."/>
            <person name="Otani S."/>
            <person name="Piulachs M.-D."/>
            <person name="Poelchau M."/>
            <person name="Qu J."/>
            <person name="Schaub F."/>
            <person name="Wada-Katsumata A."/>
            <person name="Worley K.C."/>
            <person name="Xie Q."/>
            <person name="Ylla G."/>
            <person name="Poulsen M."/>
            <person name="Gibbs R.A."/>
            <person name="Schal C."/>
            <person name="Richards S."/>
            <person name="Belles X."/>
            <person name="Korb J."/>
            <person name="Bornberg-Bauer E."/>
        </authorList>
    </citation>
    <scope>NUCLEOTIDE SEQUENCE [LARGE SCALE GENOMIC DNA]</scope>
    <source>
        <tissue evidence="8">Whole body</tissue>
    </source>
</reference>
<gene>
    <name evidence="8" type="ORF">B7P43_G02589</name>
</gene>
<keyword evidence="6" id="KW-0687">Ribonucleoprotein</keyword>
<keyword evidence="4" id="KW-0689">Ribosomal protein</keyword>
<dbReference type="InParanoid" id="A0A2J7R3E2"/>
<keyword evidence="5" id="KW-0496">Mitochondrion</keyword>
<dbReference type="STRING" id="105785.A0A2J7R3E2"/>
<accession>A0A2J7R3E2</accession>
<sequence>MVYRLCKILTLDSIFRGVSSVSHHQRALSVVAGASEILPVGEKQIRRFRTVESNPVKHDHNHAYKFYTIPLETKKQLFQHGGLPTFFEQQTQTFMETCIMIRDPALEILHYLKTADYTRPAIRYVMYGENGCGKSLTLAHILHYGLASGFLLIHVPWVPNWMRACKEVSNSATREGCVDLNLDAAAWLVHFKSQNAAILNTIDLRMSKEYVWSKREVTKEGAPLMELVELGISRVKYASECVIALIKEIKAHSTQGRCKTLVAINGFNAFFHPKTRVMTEAKVKVPPSKITLTEAFVEITKYDWCNGAVVLTVDKSGIAPDRRESCLPVYQLGKEGFEHLDPFVPICVRDYNDKELESCLDYYIDRRWLQNEKSCTEEGRNELKFLCGMNPYRLMHICAPL</sequence>
<keyword evidence="3" id="KW-0809">Transit peptide</keyword>
<dbReference type="InterPro" id="IPR019368">
    <property type="entry name" value="Ribosomal_mS29"/>
</dbReference>
<evidence type="ECO:0000313" key="8">
    <source>
        <dbReference type="EMBL" id="PNF35335.1"/>
    </source>
</evidence>
<evidence type="ECO:0000256" key="4">
    <source>
        <dbReference type="ARBA" id="ARBA00022980"/>
    </source>
</evidence>
<evidence type="ECO:0000256" key="3">
    <source>
        <dbReference type="ARBA" id="ARBA00022946"/>
    </source>
</evidence>
<dbReference type="Pfam" id="PF10236">
    <property type="entry name" value="DAP3"/>
    <property type="match status" value="1"/>
</dbReference>
<protein>
    <recommendedName>
        <fullName evidence="7">Small ribosomal subunit protein mS29</fullName>
    </recommendedName>
</protein>
<comment type="subcellular location">
    <subcellularLocation>
        <location evidence="1">Mitochondrion</location>
    </subcellularLocation>
</comment>
<dbReference type="PRINTS" id="PR01716">
    <property type="entry name" value="DEATHASSOCP3"/>
</dbReference>
<dbReference type="GO" id="GO:0006915">
    <property type="term" value="P:apoptotic process"/>
    <property type="evidence" value="ECO:0007669"/>
    <property type="project" value="InterPro"/>
</dbReference>
<dbReference type="Proteomes" id="UP000235965">
    <property type="component" value="Unassembled WGS sequence"/>
</dbReference>
<evidence type="ECO:0000256" key="1">
    <source>
        <dbReference type="ARBA" id="ARBA00004173"/>
    </source>
</evidence>
<evidence type="ECO:0000256" key="5">
    <source>
        <dbReference type="ARBA" id="ARBA00023128"/>
    </source>
</evidence>
<dbReference type="PANTHER" id="PTHR12810">
    <property type="entry name" value="MITOCHONDRIAL 28S RIBOSOMAL PROTEIN S29"/>
    <property type="match status" value="1"/>
</dbReference>
<dbReference type="EMBL" id="NEVH01007821">
    <property type="protein sequence ID" value="PNF35335.1"/>
    <property type="molecule type" value="Genomic_DNA"/>
</dbReference>
<dbReference type="PANTHER" id="PTHR12810:SF0">
    <property type="entry name" value="SMALL RIBOSOMAL SUBUNIT PROTEIN MS29"/>
    <property type="match status" value="1"/>
</dbReference>
<keyword evidence="9" id="KW-1185">Reference proteome</keyword>
<dbReference type="FunCoup" id="A0A2J7R3E2">
    <property type="interactions" value="1621"/>
</dbReference>
<proteinExistence type="inferred from homology"/>
<dbReference type="OrthoDB" id="274828at2759"/>
<comment type="caution">
    <text evidence="8">The sequence shown here is derived from an EMBL/GenBank/DDBJ whole genome shotgun (WGS) entry which is preliminary data.</text>
</comment>